<sequence length="473" mass="51235">MRQGLGSYGVYMYIGWVRARTIVRVEFEFESDDMKTREGKRSDARPQPLTAFASSLYVSGLLTTFLASRVTAGRGRRASMVLGGAAFLAGVAVGGASVNIYMVILGRSQILKYLSPGRGARVRQPGRAAVPVGDGAGAAPWRLQQRLPAQRGHRCARRQRDQLRHGEDQRRVGWRVLLALAAVPAGLLTLGALFLPETPNSLLLQRIRGAELDDIVAASSTATEGDGLRRILFERRYRPELAMAVATPFFQQVTGINAIAFYAPVLLHTIGMGESASLRSAVVTGVVAVGSTFASMLAVERFGCRTLFLVGGAQVLIGGIMAVELRERPEQGAGVLILLIAIYVAGFGWSWAPLGWLVLSEIFPLEVRAAGQSITVAAWLAAMTAFVYLLLPETKGVPIEQVAGVWRAHWLCVILRSCLCECVQETKNQDALNSETLRPCSVRKKSRRLKGNLTSKGLDSLQSPPKPDQPNKS</sequence>
<evidence type="ECO:0000256" key="2">
    <source>
        <dbReference type="ARBA" id="ARBA00010992"/>
    </source>
</evidence>
<feature type="transmembrane region" description="Helical" evidence="10">
    <location>
        <begin position="172"/>
        <end position="195"/>
    </location>
</feature>
<evidence type="ECO:0000256" key="9">
    <source>
        <dbReference type="SAM" id="MobiDB-lite"/>
    </source>
</evidence>
<dbReference type="EMBL" id="CP144746">
    <property type="protein sequence ID" value="WVZ56196.1"/>
    <property type="molecule type" value="Genomic_DNA"/>
</dbReference>
<dbReference type="PRINTS" id="PR00171">
    <property type="entry name" value="SUGRTRNSPORT"/>
</dbReference>
<evidence type="ECO:0000256" key="5">
    <source>
        <dbReference type="ARBA" id="ARBA00022692"/>
    </source>
</evidence>
<comment type="similarity">
    <text evidence="2">Belongs to the major facilitator superfamily. Sugar transporter (TC 2.A.1.1) family.</text>
</comment>
<feature type="region of interest" description="Disordered" evidence="9">
    <location>
        <begin position="447"/>
        <end position="473"/>
    </location>
</feature>
<evidence type="ECO:0000313" key="12">
    <source>
        <dbReference type="Proteomes" id="UP001341281"/>
    </source>
</evidence>
<evidence type="ECO:0000256" key="1">
    <source>
        <dbReference type="ARBA" id="ARBA00004141"/>
    </source>
</evidence>
<accession>A0AAQ3PZD2</accession>
<dbReference type="InterPro" id="IPR005828">
    <property type="entry name" value="MFS_sugar_transport-like"/>
</dbReference>
<dbReference type="PANTHER" id="PTHR23500:SF30">
    <property type="entry name" value="SUGAR TRANSPORT PROTEIN 3"/>
    <property type="match status" value="1"/>
</dbReference>
<evidence type="ECO:0000256" key="3">
    <source>
        <dbReference type="ARBA" id="ARBA00022448"/>
    </source>
</evidence>
<feature type="transmembrane region" description="Helical" evidence="10">
    <location>
        <begin position="49"/>
        <end position="68"/>
    </location>
</feature>
<evidence type="ECO:0000256" key="10">
    <source>
        <dbReference type="SAM" id="Phobius"/>
    </source>
</evidence>
<keyword evidence="4" id="KW-0762">Sugar transport</keyword>
<feature type="compositionally biased region" description="Pro residues" evidence="9">
    <location>
        <begin position="464"/>
        <end position="473"/>
    </location>
</feature>
<dbReference type="AlphaFoldDB" id="A0AAQ3PZD2"/>
<reference evidence="11 12" key="1">
    <citation type="submission" date="2024-02" db="EMBL/GenBank/DDBJ databases">
        <title>High-quality chromosome-scale genome assembly of Pensacola bahiagrass (Paspalum notatum Flugge var. saurae).</title>
        <authorList>
            <person name="Vega J.M."/>
            <person name="Podio M."/>
            <person name="Orjuela J."/>
            <person name="Siena L.A."/>
            <person name="Pessino S.C."/>
            <person name="Combes M.C."/>
            <person name="Mariac C."/>
            <person name="Albertini E."/>
            <person name="Pupilli F."/>
            <person name="Ortiz J.P.A."/>
            <person name="Leblanc O."/>
        </authorList>
    </citation>
    <scope>NUCLEOTIDE SEQUENCE [LARGE SCALE GENOMIC DNA]</scope>
    <source>
        <strain evidence="11">R1</strain>
        <tissue evidence="11">Leaf</tissue>
    </source>
</reference>
<dbReference type="InterPro" id="IPR036259">
    <property type="entry name" value="MFS_trans_sf"/>
</dbReference>
<keyword evidence="3" id="KW-0813">Transport</keyword>
<evidence type="ECO:0008006" key="13">
    <source>
        <dbReference type="Google" id="ProtNLM"/>
    </source>
</evidence>
<keyword evidence="6" id="KW-0769">Symport</keyword>
<feature type="transmembrane region" description="Helical" evidence="10">
    <location>
        <begin position="335"/>
        <end position="358"/>
    </location>
</feature>
<keyword evidence="5 10" id="KW-0812">Transmembrane</keyword>
<protein>
    <recommendedName>
        <fullName evidence="13">Major facilitator superfamily (MFS) profile domain-containing protein</fullName>
    </recommendedName>
</protein>
<dbReference type="InterPro" id="IPR003663">
    <property type="entry name" value="Sugar/inositol_transpt"/>
</dbReference>
<evidence type="ECO:0000256" key="4">
    <source>
        <dbReference type="ARBA" id="ARBA00022597"/>
    </source>
</evidence>
<dbReference type="Proteomes" id="UP001341281">
    <property type="component" value="Chromosome 02"/>
</dbReference>
<keyword evidence="7 10" id="KW-1133">Transmembrane helix</keyword>
<keyword evidence="8 10" id="KW-0472">Membrane</keyword>
<organism evidence="11 12">
    <name type="scientific">Paspalum notatum var. saurae</name>
    <dbReference type="NCBI Taxonomy" id="547442"/>
    <lineage>
        <taxon>Eukaryota</taxon>
        <taxon>Viridiplantae</taxon>
        <taxon>Streptophyta</taxon>
        <taxon>Embryophyta</taxon>
        <taxon>Tracheophyta</taxon>
        <taxon>Spermatophyta</taxon>
        <taxon>Magnoliopsida</taxon>
        <taxon>Liliopsida</taxon>
        <taxon>Poales</taxon>
        <taxon>Poaceae</taxon>
        <taxon>PACMAD clade</taxon>
        <taxon>Panicoideae</taxon>
        <taxon>Andropogonodae</taxon>
        <taxon>Paspaleae</taxon>
        <taxon>Paspalinae</taxon>
        <taxon>Paspalum</taxon>
    </lineage>
</organism>
<feature type="compositionally biased region" description="Polar residues" evidence="9">
    <location>
        <begin position="452"/>
        <end position="463"/>
    </location>
</feature>
<dbReference type="Gene3D" id="1.20.1250.20">
    <property type="entry name" value="MFS general substrate transporter like domains"/>
    <property type="match status" value="1"/>
</dbReference>
<feature type="transmembrane region" description="Helical" evidence="10">
    <location>
        <begin position="80"/>
        <end position="104"/>
    </location>
</feature>
<feature type="transmembrane region" description="Helical" evidence="10">
    <location>
        <begin position="370"/>
        <end position="391"/>
    </location>
</feature>
<evidence type="ECO:0000313" key="11">
    <source>
        <dbReference type="EMBL" id="WVZ56196.1"/>
    </source>
</evidence>
<dbReference type="Pfam" id="PF00083">
    <property type="entry name" value="Sugar_tr"/>
    <property type="match status" value="1"/>
</dbReference>
<evidence type="ECO:0000256" key="6">
    <source>
        <dbReference type="ARBA" id="ARBA00022847"/>
    </source>
</evidence>
<dbReference type="GO" id="GO:0016020">
    <property type="term" value="C:membrane"/>
    <property type="evidence" value="ECO:0007669"/>
    <property type="project" value="UniProtKB-SubCell"/>
</dbReference>
<evidence type="ECO:0000256" key="8">
    <source>
        <dbReference type="ARBA" id="ARBA00023136"/>
    </source>
</evidence>
<keyword evidence="12" id="KW-1185">Reference proteome</keyword>
<name>A0AAQ3PZD2_PASNO</name>
<evidence type="ECO:0000256" key="7">
    <source>
        <dbReference type="ARBA" id="ARBA00022989"/>
    </source>
</evidence>
<dbReference type="PANTHER" id="PTHR23500">
    <property type="entry name" value="SOLUTE CARRIER FAMILY 2, FACILITATED GLUCOSE TRANSPORTER"/>
    <property type="match status" value="1"/>
</dbReference>
<dbReference type="SUPFAM" id="SSF103473">
    <property type="entry name" value="MFS general substrate transporter"/>
    <property type="match status" value="1"/>
</dbReference>
<feature type="transmembrane region" description="Helical" evidence="10">
    <location>
        <begin position="249"/>
        <end position="269"/>
    </location>
</feature>
<gene>
    <name evidence="11" type="ORF">U9M48_006764</name>
</gene>
<feature type="transmembrane region" description="Helical" evidence="10">
    <location>
        <begin position="281"/>
        <end position="299"/>
    </location>
</feature>
<dbReference type="GO" id="GO:0015144">
    <property type="term" value="F:carbohydrate transmembrane transporter activity"/>
    <property type="evidence" value="ECO:0007669"/>
    <property type="project" value="InterPro"/>
</dbReference>
<proteinExistence type="inferred from homology"/>
<comment type="subcellular location">
    <subcellularLocation>
        <location evidence="1">Membrane</location>
        <topology evidence="1">Multi-pass membrane protein</topology>
    </subcellularLocation>
</comment>
<dbReference type="InterPro" id="IPR045262">
    <property type="entry name" value="STP/PLT_plant"/>
</dbReference>
<feature type="transmembrane region" description="Helical" evidence="10">
    <location>
        <begin position="305"/>
        <end position="323"/>
    </location>
</feature>
<dbReference type="GO" id="GO:0015293">
    <property type="term" value="F:symporter activity"/>
    <property type="evidence" value="ECO:0007669"/>
    <property type="project" value="UniProtKB-KW"/>
</dbReference>